<feature type="region of interest" description="Disordered" evidence="3">
    <location>
        <begin position="1"/>
        <end position="20"/>
    </location>
</feature>
<proteinExistence type="inferred from homology"/>
<name>A0A9C6XAZ4_FRAOC</name>
<accession>A0A9C6XAZ4</accession>
<keyword evidence="7" id="KW-1185">Reference proteome</keyword>
<feature type="domain" description="tRNA (32-2'-O)-methyltransferase regulator THADA-like C-terminal TPR repeats region" evidence="6">
    <location>
        <begin position="1059"/>
        <end position="1216"/>
    </location>
</feature>
<dbReference type="InterPro" id="IPR056842">
    <property type="entry name" value="THADA-like_TPR_C"/>
</dbReference>
<evidence type="ECO:0000256" key="2">
    <source>
        <dbReference type="ARBA" id="ARBA00022694"/>
    </source>
</evidence>
<evidence type="ECO:0000259" key="6">
    <source>
        <dbReference type="Pfam" id="PF25151"/>
    </source>
</evidence>
<feature type="domain" description="tRNA (32-2'-O)-methyltransferase regulator THADA-like TPR repeats region" evidence="5">
    <location>
        <begin position="392"/>
        <end position="669"/>
    </location>
</feature>
<feature type="region of interest" description="Disordered" evidence="3">
    <location>
        <begin position="185"/>
        <end position="209"/>
    </location>
</feature>
<dbReference type="InterPro" id="IPR016024">
    <property type="entry name" value="ARM-type_fold"/>
</dbReference>
<evidence type="ECO:0000256" key="3">
    <source>
        <dbReference type="SAM" id="MobiDB-lite"/>
    </source>
</evidence>
<dbReference type="GO" id="GO:0030488">
    <property type="term" value="P:tRNA methylation"/>
    <property type="evidence" value="ECO:0007669"/>
    <property type="project" value="TreeGrafter"/>
</dbReference>
<dbReference type="InterPro" id="IPR056843">
    <property type="entry name" value="THADA-like_TPR"/>
</dbReference>
<dbReference type="PANTHER" id="PTHR14387">
    <property type="entry name" value="THADA/DEATH RECEPTOR INTERACTING PROTEIN"/>
    <property type="match status" value="1"/>
</dbReference>
<gene>
    <name evidence="8" type="primary">LOC127751978</name>
</gene>
<evidence type="ECO:0000313" key="7">
    <source>
        <dbReference type="Proteomes" id="UP000504606"/>
    </source>
</evidence>
<dbReference type="KEGG" id="foc:127751978"/>
<comment type="similarity">
    <text evidence="1">Belongs to the THADA family.</text>
</comment>
<dbReference type="GeneID" id="127751978"/>
<dbReference type="SUPFAM" id="SSF48371">
    <property type="entry name" value="ARM repeat"/>
    <property type="match status" value="1"/>
</dbReference>
<dbReference type="Proteomes" id="UP000504606">
    <property type="component" value="Unplaced"/>
</dbReference>
<evidence type="ECO:0000313" key="8">
    <source>
        <dbReference type="RefSeq" id="XP_052132317.1"/>
    </source>
</evidence>
<keyword evidence="2" id="KW-0819">tRNA processing</keyword>
<dbReference type="Pfam" id="PF25150">
    <property type="entry name" value="TPR_Trm732"/>
    <property type="match status" value="1"/>
</dbReference>
<dbReference type="InterPro" id="IPR019442">
    <property type="entry name" value="THADA/TRM732_DUF2428"/>
</dbReference>
<evidence type="ECO:0000256" key="1">
    <source>
        <dbReference type="ARBA" id="ARBA00010409"/>
    </source>
</evidence>
<dbReference type="Pfam" id="PF25151">
    <property type="entry name" value="TPR_Trm732_C"/>
    <property type="match status" value="1"/>
</dbReference>
<feature type="compositionally biased region" description="Pro residues" evidence="3">
    <location>
        <begin position="8"/>
        <end position="19"/>
    </location>
</feature>
<reference evidence="8" key="2">
    <citation type="submission" date="2025-08" db="UniProtKB">
        <authorList>
            <consortium name="RefSeq"/>
        </authorList>
    </citation>
    <scope>IDENTIFICATION</scope>
    <source>
        <tissue evidence="8">Whole organism</tissue>
    </source>
</reference>
<evidence type="ECO:0000259" key="4">
    <source>
        <dbReference type="Pfam" id="PF10350"/>
    </source>
</evidence>
<dbReference type="RefSeq" id="XP_052132317.1">
    <property type="nucleotide sequence ID" value="XM_052276357.1"/>
</dbReference>
<sequence>MPGADSPLAPPSPGAPPPQVDVDALLTEARDLLGDVDAPAAGAALPVRDQAAAACLLDLLFKEPHRISIKHDYHVLRCVISGGWGPRQGEQLGEQQVSREQALLLALVLAARLPLDGLLLTAQALFHALPDGRILALLRGMKGLSSTPASSNMMDVTRRADAALALHHGLLASALALVPRLDGDDLDDDRRDDDAPAHRPGQPTPAGPALREAVIAQVLGATLRVTLQEARATSHRTKAAFRMLHVYLCTATRWRRVPPELGEIEMLVSTSWEVPLPGVREHTEAVLVQLYDMARQSGAWAGADNGAEALQRLRATEARWSEVLHRTSWRVKDKYLRLKVLAPRLPRAALLRDLDDVLLDGLLLGMADPHLASAATSVYRVLLAGLVTQEEWVQHCLPTIQETLSAGDRKLATNVLNYWVIPTVTTFPETYRVLLDAMKAPLAAAMADEDTTSYGHAAYIHLLKIGRKDGFWDVLDAGDEVAEHWSALEWGARHSDSWVRGAALAAVCMSSRPRQAVTGSEARFALRFLEANARADDTRLRHALLEALGWLLMRLRNSLRPLLAKGDTEDNGDLATAARFLADLHRFVLDGMQPGTNYQRRATCLGVYRLLLSYLAPVPAAAAAGLKKGVGKDPLPVSAVLGRHLRLGSAESRRVLLNCIMDPADDVRNKAAEVLAMLPAEEAAAAERAEAENQNLPTWDHVLFLCNSQLFFQAESGAVLGAVLCSWREDRVRPLELVAECERQLSALRDDVLAAASGGSPLHGQLGLVRRLLPPRGPRGRRSPGRWAGTEDRLLLLLEANMDLCLNMLACRASADTAFNPSFAEMGEAIDSMVARPGRRAGEDGDDDGLPLTLSPAHQLVLNCIWLNLKMCCALASDLLEVDWEGGGPPGFAERCARLPVSVLLRCRHKGAIEAAGAALQQVVRTLTDQSDVELRQLPHRLLTEFLHLLLEGSTAKGTSVSRRSAGMAILVHRIVLGDQQPDKPLLHECISSLFNLLECSACQRSVEDAQHDLPQTQALHFLRTLVADAALRVAMSPYLGQAALFCFRHLNSPLWSTRNASLQLFGALVPKIVGQGKNASDSEEEDDSIVGCISLGDLIVRFAPLCELLLEILESSAGRTDLLQSHAELIPALSLLARLSVSENTSWSSQHIKMFKSAFLHLLSSPIATVRSLAAKGFSRFTPLMESANTFEKLLTVYFQQTSENGRFGVLTAMKLIKDHLSIEGHLTHASGSEEHKISNLISNQLLSQNPSSFASESMLLSIFAPDYELKISSQNIFTRISSLVGERHVGISQWILTNLSIILCKSSVTLLPEILEKSLNMLSCTDAGRITISHITKRIDSRTAHCVLQEILDVSLKHLCQKASLSNYETFHLLNLVLKAITLADDKKISLLCDIDSLVLLSSSAHSGKFGARCEAVTLSVTSGLLSFLCSQLRSIDPSLPRDLTNDNQVQAVFTDVLYCVQKFSCPKKYGEDFRLAAATALRFIGVTLTKQTFFTLETFSLDGVRVTQNAALILRAALQLLQDEDSHVREEASKFVIVLSQSTQRALNSLECLSTLLTYDFLCNILGSKHEVLLFLWSLLTPQDSEESGCRESGIENPFDHGTRNIFAEEIWIVEQVQRVIRIILQEENISELLSFSSNNEDILQNWSCEVKKEIDSMDTLAAKVTQKIVREECEASTIFLQLKRVNYKIKILKIVANDKNFQVLQKGQYMVFMDNHPTLETLNISNFSFFW</sequence>
<dbReference type="GO" id="GO:0005829">
    <property type="term" value="C:cytosol"/>
    <property type="evidence" value="ECO:0007669"/>
    <property type="project" value="TreeGrafter"/>
</dbReference>
<organism evidence="7 8">
    <name type="scientific">Frankliniella occidentalis</name>
    <name type="common">Western flower thrips</name>
    <name type="synonym">Euthrips occidentalis</name>
    <dbReference type="NCBI Taxonomy" id="133901"/>
    <lineage>
        <taxon>Eukaryota</taxon>
        <taxon>Metazoa</taxon>
        <taxon>Ecdysozoa</taxon>
        <taxon>Arthropoda</taxon>
        <taxon>Hexapoda</taxon>
        <taxon>Insecta</taxon>
        <taxon>Pterygota</taxon>
        <taxon>Neoptera</taxon>
        <taxon>Paraneoptera</taxon>
        <taxon>Thysanoptera</taxon>
        <taxon>Terebrantia</taxon>
        <taxon>Thripoidea</taxon>
        <taxon>Thripidae</taxon>
        <taxon>Frankliniella</taxon>
    </lineage>
</organism>
<feature type="compositionally biased region" description="Basic and acidic residues" evidence="3">
    <location>
        <begin position="188"/>
        <end position="197"/>
    </location>
</feature>
<dbReference type="InterPro" id="IPR051954">
    <property type="entry name" value="tRNA_methyltransferase_THADA"/>
</dbReference>
<dbReference type="Pfam" id="PF10350">
    <property type="entry name" value="DUF2428"/>
    <property type="match status" value="1"/>
</dbReference>
<feature type="domain" description="DUF2428" evidence="4">
    <location>
        <begin position="793"/>
        <end position="1057"/>
    </location>
</feature>
<dbReference type="OrthoDB" id="6614653at2759"/>
<protein>
    <submittedName>
        <fullName evidence="8">Uncharacterized protein LOC127751978</fullName>
    </submittedName>
</protein>
<evidence type="ECO:0000259" key="5">
    <source>
        <dbReference type="Pfam" id="PF25150"/>
    </source>
</evidence>
<dbReference type="PANTHER" id="PTHR14387:SF0">
    <property type="entry name" value="DUF2428 DOMAIN-CONTAINING PROTEIN"/>
    <property type="match status" value="1"/>
</dbReference>
<reference evidence="8" key="1">
    <citation type="journal article" date="2018" name="Proc. Natl. Acad. Sci. U.S.A.">
        <title>Phylogenomics and the evolution of hemipteroid insects.</title>
        <authorList>
            <person name="Johnson K.P."/>
            <person name="Dietrich C.H."/>
            <person name="Friedrich F."/>
            <person name="Beutel R.G."/>
            <person name="Wipfler B."/>
            <person name="Peters R.S."/>
            <person name="Allen J.M."/>
            <person name="Petersen M."/>
            <person name="Donath A."/>
            <person name="Walden K.K."/>
            <person name="Kozlov A.M."/>
            <person name="Podsiadlowski L."/>
            <person name="Mayer C."/>
            <person name="Meusemann K."/>
            <person name="Vasilikopoulos A."/>
            <person name="Waterhouse R.M."/>
            <person name="Cameron S.L."/>
            <person name="Weirauch C."/>
            <person name="Swanson D.R."/>
            <person name="Percy D.M."/>
            <person name="Hardy N.B."/>
            <person name="Terry I."/>
            <person name="Liu S."/>
            <person name="Zhou X."/>
            <person name="Misof B."/>
            <person name="Robertson H.M."/>
            <person name="Yoshizawa K."/>
        </authorList>
    </citation>
    <scope>NUCLEOTIDE SEQUENCE</scope>
    <source>
        <tissue evidence="8">Whole organism</tissue>
    </source>
</reference>